<dbReference type="Proteomes" id="UP000663207">
    <property type="component" value="Chromosome"/>
</dbReference>
<dbReference type="RefSeq" id="WP_207381726.1">
    <property type="nucleotide sequence ID" value="NZ_CP071502.1"/>
</dbReference>
<feature type="chain" id="PRO_5046759152" evidence="1">
    <location>
        <begin position="22"/>
        <end position="287"/>
    </location>
</feature>
<dbReference type="Gene3D" id="2.40.160.20">
    <property type="match status" value="1"/>
</dbReference>
<dbReference type="SUPFAM" id="SSF56935">
    <property type="entry name" value="Porins"/>
    <property type="match status" value="1"/>
</dbReference>
<sequence length="287" mass="31889">MFKALALCTLTLAGVSQACNAKDMTIQVGGFYSQSDSSIDVTDPTIGQNYRLDFESDLELAESQFLPTAAFEYRFNDRHSFYLDWKQLHRDAETQAISRPFQVQIDDTIYEVQAGGKLATTLNIDIARIGYGYEFLQGNNYSLGVSVGLHAMFIDSMFEGTISACTSSQLNNNVCGTQAIPRVVDESVTAPLPDIGLFGSYEFLPGWKLSGHAQYFQVKVDDIKGSLVDVRAGITADLGDNWQMSVAYNYYKVDVDVHQTGDNQIKVADYNISYSFIGPMFSVSYRF</sequence>
<feature type="signal peptide" evidence="1">
    <location>
        <begin position="1"/>
        <end position="21"/>
    </location>
</feature>
<accession>A0ABX7R4D7</accession>
<dbReference type="PROSITE" id="PS51257">
    <property type="entry name" value="PROKAR_LIPOPROTEIN"/>
    <property type="match status" value="1"/>
</dbReference>
<evidence type="ECO:0000256" key="1">
    <source>
        <dbReference type="SAM" id="SignalP"/>
    </source>
</evidence>
<name>A0ABX7R4D7_9GAMM</name>
<dbReference type="EMBL" id="CP071502">
    <property type="protein sequence ID" value="QSX38687.1"/>
    <property type="molecule type" value="Genomic_DNA"/>
</dbReference>
<evidence type="ECO:0000313" key="3">
    <source>
        <dbReference type="Proteomes" id="UP000663207"/>
    </source>
</evidence>
<gene>
    <name evidence="2" type="ORF">JYB85_07745</name>
</gene>
<keyword evidence="1" id="KW-0732">Signal</keyword>
<protein>
    <submittedName>
        <fullName evidence="2">Outer membrane beta-barrel protein</fullName>
    </submittedName>
</protein>
<organism evidence="2 3">
    <name type="scientific">Shewanella sedimentimangrovi</name>
    <dbReference type="NCBI Taxonomy" id="2814293"/>
    <lineage>
        <taxon>Bacteria</taxon>
        <taxon>Pseudomonadati</taxon>
        <taxon>Pseudomonadota</taxon>
        <taxon>Gammaproteobacteria</taxon>
        <taxon>Alteromonadales</taxon>
        <taxon>Shewanellaceae</taxon>
        <taxon>Shewanella</taxon>
    </lineage>
</organism>
<reference evidence="2 3" key="1">
    <citation type="submission" date="2021-03" db="EMBL/GenBank/DDBJ databases">
        <title>Novel species identification of genus Shewanella.</title>
        <authorList>
            <person name="Liu G."/>
            <person name="Zhang Q."/>
        </authorList>
    </citation>
    <scope>NUCLEOTIDE SEQUENCE [LARGE SCALE GENOMIC DNA]</scope>
    <source>
        <strain evidence="2 3">FJAT-52962</strain>
    </source>
</reference>
<keyword evidence="3" id="KW-1185">Reference proteome</keyword>
<evidence type="ECO:0000313" key="2">
    <source>
        <dbReference type="EMBL" id="QSX38687.1"/>
    </source>
</evidence>
<proteinExistence type="predicted"/>